<dbReference type="EMBL" id="BRXY01000163">
    <property type="protein sequence ID" value="GMH73059.1"/>
    <property type="molecule type" value="Genomic_DNA"/>
</dbReference>
<organism evidence="2 3">
    <name type="scientific">Triparma strigata</name>
    <dbReference type="NCBI Taxonomy" id="1606541"/>
    <lineage>
        <taxon>Eukaryota</taxon>
        <taxon>Sar</taxon>
        <taxon>Stramenopiles</taxon>
        <taxon>Ochrophyta</taxon>
        <taxon>Bolidophyceae</taxon>
        <taxon>Parmales</taxon>
        <taxon>Triparmaceae</taxon>
        <taxon>Triparma</taxon>
    </lineage>
</organism>
<evidence type="ECO:0000256" key="1">
    <source>
        <dbReference type="SAM" id="MobiDB-lite"/>
    </source>
</evidence>
<feature type="region of interest" description="Disordered" evidence="1">
    <location>
        <begin position="1"/>
        <end position="68"/>
    </location>
</feature>
<evidence type="ECO:0000313" key="2">
    <source>
        <dbReference type="EMBL" id="GMH73059.1"/>
    </source>
</evidence>
<proteinExistence type="predicted"/>
<protein>
    <recommendedName>
        <fullName evidence="4">LamG-like jellyroll fold domain-containing protein</fullName>
    </recommendedName>
</protein>
<gene>
    <name evidence="2" type="ORF">TrST_g10223</name>
</gene>
<reference evidence="3" key="1">
    <citation type="journal article" date="2023" name="Commun. Biol.">
        <title>Genome analysis of Parmales, the sister group of diatoms, reveals the evolutionary specialization of diatoms from phago-mixotrophs to photoautotrophs.</title>
        <authorList>
            <person name="Ban H."/>
            <person name="Sato S."/>
            <person name="Yoshikawa S."/>
            <person name="Yamada K."/>
            <person name="Nakamura Y."/>
            <person name="Ichinomiya M."/>
            <person name="Sato N."/>
            <person name="Blanc-Mathieu R."/>
            <person name="Endo H."/>
            <person name="Kuwata A."/>
            <person name="Ogata H."/>
        </authorList>
    </citation>
    <scope>NUCLEOTIDE SEQUENCE [LARGE SCALE GENOMIC DNA]</scope>
    <source>
        <strain evidence="3">NIES 3701</strain>
    </source>
</reference>
<dbReference type="AlphaFoldDB" id="A0A9W7ARI4"/>
<dbReference type="SUPFAM" id="SSF49899">
    <property type="entry name" value="Concanavalin A-like lectins/glucanases"/>
    <property type="match status" value="1"/>
</dbReference>
<evidence type="ECO:0008006" key="4">
    <source>
        <dbReference type="Google" id="ProtNLM"/>
    </source>
</evidence>
<evidence type="ECO:0000313" key="3">
    <source>
        <dbReference type="Proteomes" id="UP001165085"/>
    </source>
</evidence>
<dbReference type="Gene3D" id="2.60.120.200">
    <property type="match status" value="1"/>
</dbReference>
<feature type="compositionally biased region" description="Low complexity" evidence="1">
    <location>
        <begin position="55"/>
        <end position="64"/>
    </location>
</feature>
<sequence>MKRSRETCDKIAVAPYPSNLSLVSPPPSPDPSEPYIHSTSPSETLGNLASRTTKRPASCKPSSKSRSRSFGPNYLLPELGRLIVAFIGDVNSLHKVSQLSHFYRSLAEFQYPMIVRARCSVDFEFRQLWGSVAMDQDRTEVFDSQRGLKATLLNGASLGTEGLCLKGEGEHATCTPWKLGGIFSVETYVKYNSFNRYSRVFDFGNGLDNDNVLLYNNGTDSEIRWSDYRGPAPRSIQAKGTFDPSAWTHVVVTVTDSSTHIYKNGVLVGGTSKYRDHSGPHFISRKHHIIGGSHVGVPFEGSGEVDCFFDGHVGFLRFFEHELKPEDIKALYSISGRVKPPRGCGSAPPAPTYDDLAKSVTDLKSELASLRTANAKLLKSKVRFI</sequence>
<dbReference type="Pfam" id="PF13385">
    <property type="entry name" value="Laminin_G_3"/>
    <property type="match status" value="1"/>
</dbReference>
<feature type="compositionally biased region" description="Polar residues" evidence="1">
    <location>
        <begin position="37"/>
        <end position="51"/>
    </location>
</feature>
<dbReference type="InterPro" id="IPR013320">
    <property type="entry name" value="ConA-like_dom_sf"/>
</dbReference>
<dbReference type="Proteomes" id="UP001165085">
    <property type="component" value="Unassembled WGS sequence"/>
</dbReference>
<comment type="caution">
    <text evidence="2">The sequence shown here is derived from an EMBL/GenBank/DDBJ whole genome shotgun (WGS) entry which is preliminary data.</text>
</comment>
<accession>A0A9W7ARI4</accession>
<keyword evidence="3" id="KW-1185">Reference proteome</keyword>
<dbReference type="OrthoDB" id="10440187at2759"/>
<name>A0A9W7ARI4_9STRA</name>